<comment type="similarity">
    <text evidence="1">Belongs to the TRAFAC class TrmE-Era-EngA-EngB-Septin-like GTPase superfamily. AIG1/Toc34/Toc159-like paraseptin GTPase family. IAN subfamily.</text>
</comment>
<dbReference type="SMART" id="SM00547">
    <property type="entry name" value="ZnF_RBZ"/>
    <property type="match status" value="2"/>
</dbReference>
<protein>
    <submittedName>
        <fullName evidence="11">GTPase IMAP family member 4</fullName>
    </submittedName>
</protein>
<feature type="domain" description="RanBP2-type" evidence="9">
    <location>
        <begin position="1"/>
        <end position="30"/>
    </location>
</feature>
<dbReference type="PROSITE" id="PS01358">
    <property type="entry name" value="ZF_RANBP2_1"/>
    <property type="match status" value="2"/>
</dbReference>
<keyword evidence="5" id="KW-0862">Zinc</keyword>
<dbReference type="CDD" id="cd01852">
    <property type="entry name" value="AIG1"/>
    <property type="match status" value="1"/>
</dbReference>
<dbReference type="SUPFAM" id="SSF52540">
    <property type="entry name" value="P-loop containing nucleoside triphosphate hydrolases"/>
    <property type="match status" value="1"/>
</dbReference>
<dbReference type="GO" id="GO:0008270">
    <property type="term" value="F:zinc ion binding"/>
    <property type="evidence" value="ECO:0007669"/>
    <property type="project" value="UniProtKB-KW"/>
</dbReference>
<dbReference type="PANTHER" id="PTHR10903:SF184">
    <property type="entry name" value="GTP-BINDING PROTEIN A"/>
    <property type="match status" value="1"/>
</dbReference>
<evidence type="ECO:0000259" key="9">
    <source>
        <dbReference type="PROSITE" id="PS50199"/>
    </source>
</evidence>
<keyword evidence="12" id="KW-1185">Reference proteome</keyword>
<feature type="compositionally biased region" description="Basic and acidic residues" evidence="8">
    <location>
        <begin position="433"/>
        <end position="468"/>
    </location>
</feature>
<evidence type="ECO:0000259" key="10">
    <source>
        <dbReference type="PROSITE" id="PS51720"/>
    </source>
</evidence>
<dbReference type="InterPro" id="IPR036443">
    <property type="entry name" value="Znf_RanBP2_sf"/>
</dbReference>
<accession>A0A6J8AAD4</accession>
<feature type="domain" description="AIG1-type G" evidence="10">
    <location>
        <begin position="100"/>
        <end position="304"/>
    </location>
</feature>
<dbReference type="PANTHER" id="PTHR10903">
    <property type="entry name" value="GTPASE, IMAP FAMILY MEMBER-RELATED"/>
    <property type="match status" value="1"/>
</dbReference>
<gene>
    <name evidence="11" type="ORF">MCOR_5106</name>
</gene>
<keyword evidence="4 7" id="KW-0863">Zinc-finger</keyword>
<dbReference type="Gene3D" id="4.10.1060.10">
    <property type="entry name" value="Zinc finger, RanBP2-type"/>
    <property type="match status" value="1"/>
</dbReference>
<name>A0A6J8AAD4_MYTCO</name>
<evidence type="ECO:0000256" key="4">
    <source>
        <dbReference type="ARBA" id="ARBA00022771"/>
    </source>
</evidence>
<organism evidence="11 12">
    <name type="scientific">Mytilus coruscus</name>
    <name type="common">Sea mussel</name>
    <dbReference type="NCBI Taxonomy" id="42192"/>
    <lineage>
        <taxon>Eukaryota</taxon>
        <taxon>Metazoa</taxon>
        <taxon>Spiralia</taxon>
        <taxon>Lophotrochozoa</taxon>
        <taxon>Mollusca</taxon>
        <taxon>Bivalvia</taxon>
        <taxon>Autobranchia</taxon>
        <taxon>Pteriomorphia</taxon>
        <taxon>Mytilida</taxon>
        <taxon>Mytiloidea</taxon>
        <taxon>Mytilidae</taxon>
        <taxon>Mytilinae</taxon>
        <taxon>Mytilus</taxon>
    </lineage>
</organism>
<evidence type="ECO:0000313" key="11">
    <source>
        <dbReference type="EMBL" id="CAC5363818.1"/>
    </source>
</evidence>
<evidence type="ECO:0000256" key="1">
    <source>
        <dbReference type="ARBA" id="ARBA00008535"/>
    </source>
</evidence>
<reference evidence="11 12" key="1">
    <citation type="submission" date="2020-06" db="EMBL/GenBank/DDBJ databases">
        <authorList>
            <person name="Li R."/>
            <person name="Bekaert M."/>
        </authorList>
    </citation>
    <scope>NUCLEOTIDE SEQUENCE [LARGE SCALE GENOMIC DNA]</scope>
    <source>
        <strain evidence="12">wild</strain>
    </source>
</reference>
<dbReference type="Pfam" id="PF04548">
    <property type="entry name" value="AIG1"/>
    <property type="match status" value="1"/>
</dbReference>
<dbReference type="InterPro" id="IPR045058">
    <property type="entry name" value="GIMA/IAN/Toc"/>
</dbReference>
<dbReference type="OrthoDB" id="8954335at2759"/>
<dbReference type="Gene3D" id="3.40.50.300">
    <property type="entry name" value="P-loop containing nucleotide triphosphate hydrolases"/>
    <property type="match status" value="1"/>
</dbReference>
<dbReference type="SUPFAM" id="SSF90209">
    <property type="entry name" value="Ran binding protein zinc finger-like"/>
    <property type="match status" value="2"/>
</dbReference>
<evidence type="ECO:0000256" key="8">
    <source>
        <dbReference type="SAM" id="MobiDB-lite"/>
    </source>
</evidence>
<keyword evidence="3" id="KW-0547">Nucleotide-binding</keyword>
<keyword evidence="6" id="KW-0342">GTP-binding</keyword>
<dbReference type="EMBL" id="CACVKT020000911">
    <property type="protein sequence ID" value="CAC5363818.1"/>
    <property type="molecule type" value="Genomic_DNA"/>
</dbReference>
<dbReference type="GO" id="GO:0005525">
    <property type="term" value="F:GTP binding"/>
    <property type="evidence" value="ECO:0007669"/>
    <property type="project" value="UniProtKB-KW"/>
</dbReference>
<sequence>MESEWECSVCTLVNNASNRTCEVCLNTKPASADTWSPYLHNTASSEWNCLVCTYNNKGQDQICGICSSSRDAIATGPVNIPDYLNRDATKRPKFSGVIDTTELRIVIIAKTGTGKSATGNTILGRREFKSKVCGASITNKCQLGMNTRFDRKIVVVDTPGLYDTGMTNEQVTKEIVKCIGMTAPGPHAILLTVNVGRFTKEEQDTVKHFVDHFGIGMYNYLMVVFTRTDDLEDDNVDIREYVKNCPQSFQAILKLCDHRYIPFNNKLSGYSQEQQVKNLISCVDEVVRKHGGFCYTNEMYEEAEKTLRRREDEVKRKLKEEERRKVETLHRNLQTEFDEKFALANEEKETLANEIRKIELEKQTAESREAKTRDQINALKNELKDCKQQEENRNKEQEERLERKLHDMERKQAEQLQMQTNKANEDRITQLQKQMEDNERRREQQLEDLRRENERKVRDVEESYRRQQESSALRDNSRIGIEKEEGVFSQIWTEVKGAAKAVVETVKSCSIM</sequence>
<dbReference type="PROSITE" id="PS50199">
    <property type="entry name" value="ZF_RANBP2_2"/>
    <property type="match status" value="2"/>
</dbReference>
<evidence type="ECO:0000256" key="7">
    <source>
        <dbReference type="PROSITE-ProRule" id="PRU00322"/>
    </source>
</evidence>
<feature type="domain" description="RanBP2-type" evidence="9">
    <location>
        <begin position="43"/>
        <end position="72"/>
    </location>
</feature>
<evidence type="ECO:0000256" key="3">
    <source>
        <dbReference type="ARBA" id="ARBA00022741"/>
    </source>
</evidence>
<evidence type="ECO:0000256" key="2">
    <source>
        <dbReference type="ARBA" id="ARBA00022723"/>
    </source>
</evidence>
<evidence type="ECO:0000256" key="5">
    <source>
        <dbReference type="ARBA" id="ARBA00022833"/>
    </source>
</evidence>
<dbReference type="InterPro" id="IPR001876">
    <property type="entry name" value="Znf_RanBP2"/>
</dbReference>
<dbReference type="Pfam" id="PF00641">
    <property type="entry name" value="Zn_ribbon_RanBP"/>
    <property type="match status" value="1"/>
</dbReference>
<feature type="region of interest" description="Disordered" evidence="8">
    <location>
        <begin position="382"/>
        <end position="405"/>
    </location>
</feature>
<proteinExistence type="inferred from homology"/>
<dbReference type="InterPro" id="IPR027417">
    <property type="entry name" value="P-loop_NTPase"/>
</dbReference>
<evidence type="ECO:0000313" key="12">
    <source>
        <dbReference type="Proteomes" id="UP000507470"/>
    </source>
</evidence>
<dbReference type="PROSITE" id="PS51720">
    <property type="entry name" value="G_AIG1"/>
    <property type="match status" value="1"/>
</dbReference>
<dbReference type="FunFam" id="3.40.50.300:FF:000366">
    <property type="entry name" value="GTPase, IMAP family member 2"/>
    <property type="match status" value="1"/>
</dbReference>
<keyword evidence="2" id="KW-0479">Metal-binding</keyword>
<feature type="region of interest" description="Disordered" evidence="8">
    <location>
        <begin position="433"/>
        <end position="477"/>
    </location>
</feature>
<evidence type="ECO:0000256" key="6">
    <source>
        <dbReference type="ARBA" id="ARBA00023134"/>
    </source>
</evidence>
<dbReference type="InterPro" id="IPR006703">
    <property type="entry name" value="G_AIG1"/>
</dbReference>
<dbReference type="Proteomes" id="UP000507470">
    <property type="component" value="Unassembled WGS sequence"/>
</dbReference>
<dbReference type="AlphaFoldDB" id="A0A6J8AAD4"/>